<gene>
    <name evidence="7" type="ORF">SK571_16205</name>
</gene>
<evidence type="ECO:0000256" key="2">
    <source>
        <dbReference type="ARBA" id="ARBA00023125"/>
    </source>
</evidence>
<dbReference type="Gene3D" id="1.10.357.10">
    <property type="entry name" value="Tetracycline Repressor, domain 2"/>
    <property type="match status" value="1"/>
</dbReference>
<protein>
    <submittedName>
        <fullName evidence="7">TetR/AcrR family transcriptional regulator</fullName>
    </submittedName>
</protein>
<dbReference type="Proteomes" id="UP001271792">
    <property type="component" value="Unassembled WGS sequence"/>
</dbReference>
<keyword evidence="3" id="KW-0804">Transcription</keyword>
<accession>A0ABU4TRM0</accession>
<dbReference type="PANTHER" id="PTHR47506:SF1">
    <property type="entry name" value="HTH-TYPE TRANSCRIPTIONAL REGULATOR YJDC"/>
    <property type="match status" value="1"/>
</dbReference>
<dbReference type="Gene3D" id="1.10.10.60">
    <property type="entry name" value="Homeodomain-like"/>
    <property type="match status" value="1"/>
</dbReference>
<dbReference type="RefSeq" id="WP_319984908.1">
    <property type="nucleotide sequence ID" value="NZ_JAXAVV010000007.1"/>
</dbReference>
<keyword evidence="1" id="KW-0805">Transcription regulation</keyword>
<evidence type="ECO:0000256" key="1">
    <source>
        <dbReference type="ARBA" id="ARBA00023015"/>
    </source>
</evidence>
<comment type="caution">
    <text evidence="7">The sequence shown here is derived from an EMBL/GenBank/DDBJ whole genome shotgun (WGS) entry which is preliminary data.</text>
</comment>
<organism evidence="7 8">
    <name type="scientific">Lentzea kristufekii</name>
    <dbReference type="NCBI Taxonomy" id="3095430"/>
    <lineage>
        <taxon>Bacteria</taxon>
        <taxon>Bacillati</taxon>
        <taxon>Actinomycetota</taxon>
        <taxon>Actinomycetes</taxon>
        <taxon>Pseudonocardiales</taxon>
        <taxon>Pseudonocardiaceae</taxon>
        <taxon>Lentzea</taxon>
    </lineage>
</organism>
<feature type="domain" description="HTH tetR-type" evidence="6">
    <location>
        <begin position="6"/>
        <end position="66"/>
    </location>
</feature>
<evidence type="ECO:0000256" key="3">
    <source>
        <dbReference type="ARBA" id="ARBA00023163"/>
    </source>
</evidence>
<evidence type="ECO:0000313" key="7">
    <source>
        <dbReference type="EMBL" id="MDX8050933.1"/>
    </source>
</evidence>
<dbReference type="PROSITE" id="PS50977">
    <property type="entry name" value="HTH_TETR_2"/>
    <property type="match status" value="1"/>
</dbReference>
<dbReference type="InterPro" id="IPR009057">
    <property type="entry name" value="Homeodomain-like_sf"/>
</dbReference>
<evidence type="ECO:0000313" key="8">
    <source>
        <dbReference type="Proteomes" id="UP001271792"/>
    </source>
</evidence>
<sequence>MVGRKQFDVDEALRHAMHVFWRWGYSEASIDRLTEGTGLGRSSLYSTFGDKSALFRKSLQRYEQTYHPLYSQALSGSHPNPSAVVAAYLQVTLNRIADPTVPDGCLVTVSATQFPALDAEGRAMVRAMIDGVRAMLEQALLAAGADEQEAAELALCALATNKSLAVLSRAGFSSEELATVAAAAARIPQDTDPATGSRVPRAAHRGRGAVRHRQKP</sequence>
<reference evidence="7 8" key="2">
    <citation type="submission" date="2023-11" db="EMBL/GenBank/DDBJ databases">
        <authorList>
            <person name="Lara A.C."/>
            <person name="Chronakova A."/>
        </authorList>
    </citation>
    <scope>NUCLEOTIDE SEQUENCE [LARGE SCALE GENOMIC DNA]</scope>
    <source>
        <strain evidence="7 8">BCCO 10_0798</strain>
    </source>
</reference>
<dbReference type="SUPFAM" id="SSF48498">
    <property type="entry name" value="Tetracyclin repressor-like, C-terminal domain"/>
    <property type="match status" value="1"/>
</dbReference>
<dbReference type="InterPro" id="IPR036271">
    <property type="entry name" value="Tet_transcr_reg_TetR-rel_C_sf"/>
</dbReference>
<feature type="region of interest" description="Disordered" evidence="5">
    <location>
        <begin position="185"/>
        <end position="216"/>
    </location>
</feature>
<dbReference type="Pfam" id="PF00440">
    <property type="entry name" value="TetR_N"/>
    <property type="match status" value="1"/>
</dbReference>
<proteinExistence type="predicted"/>
<evidence type="ECO:0000259" key="6">
    <source>
        <dbReference type="PROSITE" id="PS50977"/>
    </source>
</evidence>
<feature type="DNA-binding region" description="H-T-H motif" evidence="4">
    <location>
        <begin position="29"/>
        <end position="48"/>
    </location>
</feature>
<feature type="compositionally biased region" description="Basic residues" evidence="5">
    <location>
        <begin position="201"/>
        <end position="216"/>
    </location>
</feature>
<name>A0ABU4TRM0_9PSEU</name>
<reference evidence="7 8" key="1">
    <citation type="submission" date="2023-11" db="EMBL/GenBank/DDBJ databases">
        <title>Lentzea sokolovensis, sp. nov., Lentzea kristufkii, sp. nov., and Lentzea miocenensis, sp. nov., rare actinobacteria from Sokolov Coal Basin, Miocene lacustrine sediment, Czech Republic.</title>
        <authorList>
            <person name="Lara A."/>
            <person name="Kotroba L."/>
            <person name="Nouioui I."/>
            <person name="Neumann-Schaal M."/>
            <person name="Mast Y."/>
            <person name="Chronakova A."/>
        </authorList>
    </citation>
    <scope>NUCLEOTIDE SEQUENCE [LARGE SCALE GENOMIC DNA]</scope>
    <source>
        <strain evidence="7 8">BCCO 10_0798</strain>
    </source>
</reference>
<dbReference type="SUPFAM" id="SSF46689">
    <property type="entry name" value="Homeodomain-like"/>
    <property type="match status" value="1"/>
</dbReference>
<evidence type="ECO:0000256" key="5">
    <source>
        <dbReference type="SAM" id="MobiDB-lite"/>
    </source>
</evidence>
<dbReference type="EMBL" id="JAXAVV010000007">
    <property type="protein sequence ID" value="MDX8050933.1"/>
    <property type="molecule type" value="Genomic_DNA"/>
</dbReference>
<keyword evidence="2 4" id="KW-0238">DNA-binding</keyword>
<keyword evidence="8" id="KW-1185">Reference proteome</keyword>
<dbReference type="PANTHER" id="PTHR47506">
    <property type="entry name" value="TRANSCRIPTIONAL REGULATORY PROTEIN"/>
    <property type="match status" value="1"/>
</dbReference>
<dbReference type="InterPro" id="IPR001647">
    <property type="entry name" value="HTH_TetR"/>
</dbReference>
<evidence type="ECO:0000256" key="4">
    <source>
        <dbReference type="PROSITE-ProRule" id="PRU00335"/>
    </source>
</evidence>